<protein>
    <submittedName>
        <fullName evidence="6">Uncharacterized protein</fullName>
    </submittedName>
</protein>
<dbReference type="EMBL" id="MN739539">
    <property type="protein sequence ID" value="QHT11939.1"/>
    <property type="molecule type" value="Genomic_DNA"/>
</dbReference>
<evidence type="ECO:0000256" key="2">
    <source>
        <dbReference type="ARBA" id="ARBA00006787"/>
    </source>
</evidence>
<dbReference type="PANTHER" id="PTHR10543">
    <property type="entry name" value="BETA-CAROTENE DIOXYGENASE"/>
    <property type="match status" value="1"/>
</dbReference>
<evidence type="ECO:0000313" key="6">
    <source>
        <dbReference type="EMBL" id="QHT11939.1"/>
    </source>
</evidence>
<comment type="similarity">
    <text evidence="2">Belongs to the carotenoid oxygenase family.</text>
</comment>
<organism evidence="6">
    <name type="scientific">viral metagenome</name>
    <dbReference type="NCBI Taxonomy" id="1070528"/>
    <lineage>
        <taxon>unclassified sequences</taxon>
        <taxon>metagenomes</taxon>
        <taxon>organismal metagenomes</taxon>
    </lineage>
</organism>
<evidence type="ECO:0000256" key="4">
    <source>
        <dbReference type="ARBA" id="ARBA00023002"/>
    </source>
</evidence>
<comment type="cofactor">
    <cofactor evidence="1">
        <name>Fe(2+)</name>
        <dbReference type="ChEBI" id="CHEBI:29033"/>
    </cofactor>
</comment>
<dbReference type="PANTHER" id="PTHR10543:SF89">
    <property type="entry name" value="CAROTENOID 9,10(9',10')-CLEAVAGE DIOXYGENASE 1"/>
    <property type="match status" value="1"/>
</dbReference>
<dbReference type="GO" id="GO:0016121">
    <property type="term" value="P:carotene catabolic process"/>
    <property type="evidence" value="ECO:0007669"/>
    <property type="project" value="TreeGrafter"/>
</dbReference>
<keyword evidence="3" id="KW-0479">Metal-binding</keyword>
<proteinExistence type="inferred from homology"/>
<keyword evidence="5" id="KW-0408">Iron</keyword>
<name>A0A6C0D7P3_9ZZZZ</name>
<dbReference type="InterPro" id="IPR004294">
    <property type="entry name" value="Carotenoid_Oase"/>
</dbReference>
<dbReference type="AlphaFoldDB" id="A0A6C0D7P3"/>
<accession>A0A6C0D7P3</accession>
<evidence type="ECO:0000256" key="1">
    <source>
        <dbReference type="ARBA" id="ARBA00001954"/>
    </source>
</evidence>
<keyword evidence="4" id="KW-0560">Oxidoreductase</keyword>
<reference evidence="6" key="1">
    <citation type="journal article" date="2020" name="Nature">
        <title>Giant virus diversity and host interactions through global metagenomics.</title>
        <authorList>
            <person name="Schulz F."/>
            <person name="Roux S."/>
            <person name="Paez-Espino D."/>
            <person name="Jungbluth S."/>
            <person name="Walsh D.A."/>
            <person name="Denef V.J."/>
            <person name="McMahon K.D."/>
            <person name="Konstantinidis K.T."/>
            <person name="Eloe-Fadrosh E.A."/>
            <person name="Kyrpides N.C."/>
            <person name="Woyke T."/>
        </authorList>
    </citation>
    <scope>NUCLEOTIDE SEQUENCE</scope>
    <source>
        <strain evidence="6">GVMAG-M-3300023174-124</strain>
    </source>
</reference>
<sequence length="431" mass="49674">MKLISWLCVGLLILPLRFSYRLPLKNGFFGTIGPNLKTANIRNLVELFTGNGVIQGVFIHNGKPRFARHVINTRKLQNEPFEGEPLFLTGLKYLLYKMGMFPYNNLGVANTALYPLSDHVDENTTALYAMYERDLPYLVHLYHNTSSIATIRQMDGLYPEIQEVSGHSKSIPGNRMETLDYHILSKQVDYYQIYDNMKSVVLKKTIQMQYIPIMHDFISTEKSIIIMDSPLGFDFSNIFRGKLPICFGKNHSTYVHVLDKITGMVQQYEITSGHYVFHYSDCKETNEKIEIYAPLYDDLDFSSINIQGKYRKIVIDRHTKHVTIEYNPYLETMNLDFPIKGPNGTVVLRNIENRRMNGFVMVDGLEIVKTWLYDDLFFCGEHVVLDNSIMAFCLKGDSNYLAIIDVATDSLELIECSYDLTIGFHSAFIFR</sequence>
<evidence type="ECO:0000256" key="3">
    <source>
        <dbReference type="ARBA" id="ARBA00022723"/>
    </source>
</evidence>
<dbReference type="GO" id="GO:0046872">
    <property type="term" value="F:metal ion binding"/>
    <property type="evidence" value="ECO:0007669"/>
    <property type="project" value="UniProtKB-KW"/>
</dbReference>
<evidence type="ECO:0000256" key="5">
    <source>
        <dbReference type="ARBA" id="ARBA00023004"/>
    </source>
</evidence>
<dbReference type="GO" id="GO:0010436">
    <property type="term" value="F:carotenoid dioxygenase activity"/>
    <property type="evidence" value="ECO:0007669"/>
    <property type="project" value="TreeGrafter"/>
</dbReference>
<dbReference type="Pfam" id="PF03055">
    <property type="entry name" value="RPE65"/>
    <property type="match status" value="1"/>
</dbReference>